<protein>
    <recommendedName>
        <fullName evidence="5">FecR family protein</fullName>
    </recommendedName>
</protein>
<comment type="caution">
    <text evidence="3">The sequence shown here is derived from an EMBL/GenBank/DDBJ whole genome shotgun (WGS) entry which is preliminary data.</text>
</comment>
<dbReference type="GO" id="GO:0016989">
    <property type="term" value="F:sigma factor antagonist activity"/>
    <property type="evidence" value="ECO:0007669"/>
    <property type="project" value="TreeGrafter"/>
</dbReference>
<evidence type="ECO:0000313" key="3">
    <source>
        <dbReference type="EMBL" id="RKF31018.1"/>
    </source>
</evidence>
<sequence>MIESDKILLAELVALKAKGSLLSPQQLEDWNRLVNRYPEAESLITSLFEKGEIQTPFDIRHIDTDHELNKFTAKLNRNRSNVRNIVFARYAAAAIVVFLLAGALWTWNQKNRKPDYIVADTKFGQKNDVLPGVPYAELAIGNQNRIELKNDAKYTELISAAKDNETHILSVPKRSTYTITLSDGTKVWVNPDSKLSYLAHFSKNERRIKLEGEAFFEVAKDPSRPFIVETHGMDIQAVGTAFNVKSYDAEPKVQLTEGKIKVRKNGQEIEISAGNEVLSKHGQLETSKLDNPEEATAWKDGFFSFDGKSVAQILDELTRWYGIDVVYNGTLSQKRYEGGINKNSTLAQVCSALNDLTDYSFKIEGNKLLIENKK</sequence>
<evidence type="ECO:0000313" key="4">
    <source>
        <dbReference type="Proteomes" id="UP000286402"/>
    </source>
</evidence>
<feature type="domain" description="FecR protein" evidence="1">
    <location>
        <begin position="170"/>
        <end position="261"/>
    </location>
</feature>
<gene>
    <name evidence="3" type="ORF">BCY89_19045</name>
</gene>
<proteinExistence type="predicted"/>
<dbReference type="RefSeq" id="WP_120336443.1">
    <property type="nucleotide sequence ID" value="NZ_CP070350.1"/>
</dbReference>
<evidence type="ECO:0000259" key="2">
    <source>
        <dbReference type="Pfam" id="PF16344"/>
    </source>
</evidence>
<reference evidence="3 4" key="1">
    <citation type="submission" date="2016-07" db="EMBL/GenBank/DDBJ databases">
        <title>Genome analysis of Sphingobacterium siyangense T12B17.</title>
        <authorList>
            <person name="Xu D."/>
            <person name="Su Y."/>
            <person name="Zheng S."/>
        </authorList>
    </citation>
    <scope>NUCLEOTIDE SEQUENCE [LARGE SCALE GENOMIC DNA]</scope>
    <source>
        <strain evidence="3 4">T12B17</strain>
    </source>
</reference>
<dbReference type="Pfam" id="PF16344">
    <property type="entry name" value="FecR_C"/>
    <property type="match status" value="1"/>
</dbReference>
<feature type="domain" description="Protein FecR C-terminal" evidence="2">
    <location>
        <begin position="303"/>
        <end position="370"/>
    </location>
</feature>
<dbReference type="AlphaFoldDB" id="A0A420FDJ7"/>
<evidence type="ECO:0000259" key="1">
    <source>
        <dbReference type="Pfam" id="PF04773"/>
    </source>
</evidence>
<dbReference type="InterPro" id="IPR032508">
    <property type="entry name" value="FecR_C"/>
</dbReference>
<dbReference type="Proteomes" id="UP000286402">
    <property type="component" value="Unassembled WGS sequence"/>
</dbReference>
<dbReference type="EMBL" id="MCAQ01000029">
    <property type="protein sequence ID" value="RKF31018.1"/>
    <property type="molecule type" value="Genomic_DNA"/>
</dbReference>
<dbReference type="PANTHER" id="PTHR30273">
    <property type="entry name" value="PERIPLASMIC SIGNAL SENSOR AND SIGMA FACTOR ACTIVATOR FECR-RELATED"/>
    <property type="match status" value="1"/>
</dbReference>
<dbReference type="Gene3D" id="2.60.120.1440">
    <property type="match status" value="1"/>
</dbReference>
<dbReference type="PIRSF" id="PIRSF018266">
    <property type="entry name" value="FecR"/>
    <property type="match status" value="1"/>
</dbReference>
<organism evidence="3 4">
    <name type="scientific">Sphingobacterium siyangense</name>
    <dbReference type="NCBI Taxonomy" id="459529"/>
    <lineage>
        <taxon>Bacteria</taxon>
        <taxon>Pseudomonadati</taxon>
        <taxon>Bacteroidota</taxon>
        <taxon>Sphingobacteriia</taxon>
        <taxon>Sphingobacteriales</taxon>
        <taxon>Sphingobacteriaceae</taxon>
        <taxon>Sphingobacterium</taxon>
    </lineage>
</organism>
<dbReference type="InterPro" id="IPR012373">
    <property type="entry name" value="Ferrdict_sens_TM"/>
</dbReference>
<dbReference type="InterPro" id="IPR006860">
    <property type="entry name" value="FecR"/>
</dbReference>
<keyword evidence="4" id="KW-1185">Reference proteome</keyword>
<evidence type="ECO:0008006" key="5">
    <source>
        <dbReference type="Google" id="ProtNLM"/>
    </source>
</evidence>
<name>A0A420FDJ7_9SPHI</name>
<accession>A0A420FDJ7</accession>
<dbReference type="Pfam" id="PF04773">
    <property type="entry name" value="FecR"/>
    <property type="match status" value="1"/>
</dbReference>
<dbReference type="PANTHER" id="PTHR30273:SF2">
    <property type="entry name" value="PROTEIN FECR"/>
    <property type="match status" value="1"/>
</dbReference>
<dbReference type="Gene3D" id="3.55.50.30">
    <property type="match status" value="1"/>
</dbReference>